<organism evidence="2 3">
    <name type="scientific">Fibrella forsythiae</name>
    <dbReference type="NCBI Taxonomy" id="2817061"/>
    <lineage>
        <taxon>Bacteria</taxon>
        <taxon>Pseudomonadati</taxon>
        <taxon>Bacteroidota</taxon>
        <taxon>Cytophagia</taxon>
        <taxon>Cytophagales</taxon>
        <taxon>Spirosomataceae</taxon>
        <taxon>Fibrella</taxon>
    </lineage>
</organism>
<dbReference type="InterPro" id="IPR001173">
    <property type="entry name" value="Glyco_trans_2-like"/>
</dbReference>
<dbReference type="InterPro" id="IPR029044">
    <property type="entry name" value="Nucleotide-diphossugar_trans"/>
</dbReference>
<proteinExistence type="predicted"/>
<reference evidence="2 3" key="1">
    <citation type="submission" date="2021-03" db="EMBL/GenBank/DDBJ databases">
        <title>Fibrella sp. HMF5405 genome sequencing and assembly.</title>
        <authorList>
            <person name="Kang H."/>
            <person name="Kim H."/>
            <person name="Bae S."/>
            <person name="Joh K."/>
        </authorList>
    </citation>
    <scope>NUCLEOTIDE SEQUENCE [LARGE SCALE GENOMIC DNA]</scope>
    <source>
        <strain evidence="2 3">HMF5405</strain>
    </source>
</reference>
<evidence type="ECO:0000259" key="1">
    <source>
        <dbReference type="Pfam" id="PF00535"/>
    </source>
</evidence>
<dbReference type="PANTHER" id="PTHR43685">
    <property type="entry name" value="GLYCOSYLTRANSFERASE"/>
    <property type="match status" value="1"/>
</dbReference>
<dbReference type="Proteomes" id="UP000664628">
    <property type="component" value="Unassembled WGS sequence"/>
</dbReference>
<accession>A0ABS3JGG2</accession>
<dbReference type="SUPFAM" id="SSF53448">
    <property type="entry name" value="Nucleotide-diphospho-sugar transferases"/>
    <property type="match status" value="1"/>
</dbReference>
<comment type="caution">
    <text evidence="2">The sequence shown here is derived from an EMBL/GenBank/DDBJ whole genome shotgun (WGS) entry which is preliminary data.</text>
</comment>
<dbReference type="PANTHER" id="PTHR43685:SF11">
    <property type="entry name" value="GLYCOSYLTRANSFERASE TAGX-RELATED"/>
    <property type="match status" value="1"/>
</dbReference>
<name>A0ABS3JGG2_9BACT</name>
<protein>
    <submittedName>
        <fullName evidence="2">Glycosyltransferase</fullName>
    </submittedName>
</protein>
<evidence type="ECO:0000313" key="2">
    <source>
        <dbReference type="EMBL" id="MBO0948359.1"/>
    </source>
</evidence>
<evidence type="ECO:0000313" key="3">
    <source>
        <dbReference type="Proteomes" id="UP000664628"/>
    </source>
</evidence>
<feature type="domain" description="Glycosyltransferase 2-like" evidence="1">
    <location>
        <begin position="13"/>
        <end position="178"/>
    </location>
</feature>
<dbReference type="InterPro" id="IPR050834">
    <property type="entry name" value="Glycosyltransf_2"/>
</dbReference>
<sequence>MAPFLNKHKPWVSVICTCYNHAQFVQESLRSVINQTYPNVELIVIDNASSDGSVAAITSFCAQYPSTRFIQNTVNRGLCRAFNQGLSLAIGEYIIDLSADDIMLPQRVARQVEQFISLPAYYGVVFSNATYIDARGEFLRHHHPVRPDGRTTERVPTGDVFQEVLTRYFINTPTMMMRHNMLTALGGYDETLAYEDFDFWVRSSRTHRYAYIDEVLTQKRLLSSSQSQHVLRVDNPLLESTWRVCQKAYDLCQTADEYKALASRIRQFIRKCFYAEQYELAARFGRLLGHIEPIGLPSRVILLLCRIHLPVNGVYRRYRLATK</sequence>
<keyword evidence="3" id="KW-1185">Reference proteome</keyword>
<dbReference type="Gene3D" id="3.90.550.10">
    <property type="entry name" value="Spore Coat Polysaccharide Biosynthesis Protein SpsA, Chain A"/>
    <property type="match status" value="1"/>
</dbReference>
<gene>
    <name evidence="2" type="ORF">J2I46_07210</name>
</gene>
<dbReference type="EMBL" id="JAFMYW010000002">
    <property type="protein sequence ID" value="MBO0948359.1"/>
    <property type="molecule type" value="Genomic_DNA"/>
</dbReference>
<dbReference type="Pfam" id="PF00535">
    <property type="entry name" value="Glycos_transf_2"/>
    <property type="match status" value="1"/>
</dbReference>